<name>A0A699J4T1_TANCI</name>
<dbReference type="PANTHER" id="PTHR15503:SF42">
    <property type="entry name" value="ZINC FINGER, CCHC-TYPE, RETROTRANSPOSON GAG DOMAIN, ASPARTIC PEPTIDASE DOMAIN PROTEIN-RELATED"/>
    <property type="match status" value="1"/>
</dbReference>
<dbReference type="Pfam" id="PF08284">
    <property type="entry name" value="RVP_2"/>
    <property type="match status" value="1"/>
</dbReference>
<organism evidence="3">
    <name type="scientific">Tanacetum cinerariifolium</name>
    <name type="common">Dalmatian daisy</name>
    <name type="synonym">Chrysanthemum cinerariifolium</name>
    <dbReference type="NCBI Taxonomy" id="118510"/>
    <lineage>
        <taxon>Eukaryota</taxon>
        <taxon>Viridiplantae</taxon>
        <taxon>Streptophyta</taxon>
        <taxon>Embryophyta</taxon>
        <taxon>Tracheophyta</taxon>
        <taxon>Spermatophyta</taxon>
        <taxon>Magnoliopsida</taxon>
        <taxon>eudicotyledons</taxon>
        <taxon>Gunneridae</taxon>
        <taxon>Pentapetalae</taxon>
        <taxon>asterids</taxon>
        <taxon>campanulids</taxon>
        <taxon>Asterales</taxon>
        <taxon>Asteraceae</taxon>
        <taxon>Asteroideae</taxon>
        <taxon>Anthemideae</taxon>
        <taxon>Anthemidinae</taxon>
        <taxon>Tanacetum</taxon>
    </lineage>
</organism>
<feature type="compositionally biased region" description="Acidic residues" evidence="1">
    <location>
        <begin position="45"/>
        <end position="67"/>
    </location>
</feature>
<evidence type="ECO:0000256" key="1">
    <source>
        <dbReference type="SAM" id="MobiDB-lite"/>
    </source>
</evidence>
<feature type="region of interest" description="Disordered" evidence="1">
    <location>
        <begin position="279"/>
        <end position="351"/>
    </location>
</feature>
<dbReference type="Pfam" id="PF03732">
    <property type="entry name" value="Retrotrans_gag"/>
    <property type="match status" value="1"/>
</dbReference>
<proteinExistence type="predicted"/>
<evidence type="ECO:0000313" key="3">
    <source>
        <dbReference type="EMBL" id="GFA11746.1"/>
    </source>
</evidence>
<evidence type="ECO:0000259" key="2">
    <source>
        <dbReference type="Pfam" id="PF03732"/>
    </source>
</evidence>
<accession>A0A699J4T1</accession>
<dbReference type="PANTHER" id="PTHR15503">
    <property type="entry name" value="LDOC1 RELATED"/>
    <property type="match status" value="1"/>
</dbReference>
<gene>
    <name evidence="3" type="ORF">Tci_583718</name>
</gene>
<dbReference type="InterPro" id="IPR005162">
    <property type="entry name" value="Retrotrans_gag_dom"/>
</dbReference>
<reference evidence="3" key="1">
    <citation type="journal article" date="2019" name="Sci. Rep.">
        <title>Draft genome of Tanacetum cinerariifolium, the natural source of mosquito coil.</title>
        <authorList>
            <person name="Yamashiro T."/>
            <person name="Shiraishi A."/>
            <person name="Satake H."/>
            <person name="Nakayama K."/>
        </authorList>
    </citation>
    <scope>NUCLEOTIDE SEQUENCE</scope>
</reference>
<feature type="compositionally biased region" description="Low complexity" evidence="1">
    <location>
        <begin position="310"/>
        <end position="351"/>
    </location>
</feature>
<comment type="caution">
    <text evidence="3">The sequence shown here is derived from an EMBL/GenBank/DDBJ whole genome shotgun (WGS) entry which is preliminary data.</text>
</comment>
<dbReference type="EMBL" id="BKCJ010371532">
    <property type="protein sequence ID" value="GFA11746.1"/>
    <property type="molecule type" value="Genomic_DNA"/>
</dbReference>
<feature type="domain" description="Retrotransposon gag" evidence="2">
    <location>
        <begin position="218"/>
        <end position="278"/>
    </location>
</feature>
<protein>
    <recommendedName>
        <fullName evidence="2">Retrotransposon gag domain-containing protein</fullName>
    </recommendedName>
</protein>
<dbReference type="AlphaFoldDB" id="A0A699J4T1"/>
<feature type="region of interest" description="Disordered" evidence="1">
    <location>
        <begin position="38"/>
        <end position="106"/>
    </location>
</feature>
<dbReference type="InterPro" id="IPR032567">
    <property type="entry name" value="RTL1-rel"/>
</dbReference>
<sequence length="596" mass="67818">CYSLAIGIILDGYPSMYILCLGNGFSPHWIRGNIPNNQNGWIEKDPEEEEEDPEEDSKEDPEEDSKEDDVNVMQKDKEAKVIDPYMDDGLNNPPPPNSEDEETPPSWENIEMDKAVRNVMSNLSGLKKLVKGLSDRFDEYEGSKVFKDKKVLEKELNYAVYKEHKRKPTSLVDTGYHFMKCSPITFSGNEGVVGLIRWIEKKKMVFTVATLGMEAVTRKTWAEIKVMMKEEFCPSKEIQRMECELWNLKVKETDISSYTTRFNELMLFCPGMMPTKQKKKVKAIAEREADNKKRKWENFQGGSSSGGGNSNSNWNNNNYPNNRNYSSNRNYNSNHNNNQNQYRNTNRNHQNNQRQGNVRAMTNVGNQNINEAGQNAKCSKYGMQHYGNCPIKCHIKANCPARNNPGRSRGRGQAYALRNGDQNLGPNVVTGTFLLNNCYVRVLFDSGSDKSFVNVNFSHLNDIEPIKVDHSYEVELADGRKEVHVPLKKRMLVVKGDDCVSQLKVVSCMKVKKYVDGGTYLFVAKVDEKKLAERSLEDMPVICEFLDVFPKDLPGLPPPRQVEFEIELVPGANLVACGPYQLAPLKMNELAKQLQE</sequence>
<feature type="non-terminal residue" evidence="3">
    <location>
        <position position="1"/>
    </location>
</feature>